<feature type="compositionally biased region" description="Low complexity" evidence="1">
    <location>
        <begin position="167"/>
        <end position="204"/>
    </location>
</feature>
<reference evidence="3 4" key="1">
    <citation type="journal article" date="2024" name="BMC Genomics">
        <title>De novo assembly and annotation of Popillia japonica's genome with initial clues to its potential as an invasive pest.</title>
        <authorList>
            <person name="Cucini C."/>
            <person name="Boschi S."/>
            <person name="Funari R."/>
            <person name="Cardaioli E."/>
            <person name="Iannotti N."/>
            <person name="Marturano G."/>
            <person name="Paoli F."/>
            <person name="Bruttini M."/>
            <person name="Carapelli A."/>
            <person name="Frati F."/>
            <person name="Nardi F."/>
        </authorList>
    </citation>
    <scope>NUCLEOTIDE SEQUENCE [LARGE SCALE GENOMIC DNA]</scope>
    <source>
        <strain evidence="3">DMR45628</strain>
    </source>
</reference>
<organism evidence="3 4">
    <name type="scientific">Popillia japonica</name>
    <name type="common">Japanese beetle</name>
    <dbReference type="NCBI Taxonomy" id="7064"/>
    <lineage>
        <taxon>Eukaryota</taxon>
        <taxon>Metazoa</taxon>
        <taxon>Ecdysozoa</taxon>
        <taxon>Arthropoda</taxon>
        <taxon>Hexapoda</taxon>
        <taxon>Insecta</taxon>
        <taxon>Pterygota</taxon>
        <taxon>Neoptera</taxon>
        <taxon>Endopterygota</taxon>
        <taxon>Coleoptera</taxon>
        <taxon>Polyphaga</taxon>
        <taxon>Scarabaeiformia</taxon>
        <taxon>Scarabaeidae</taxon>
        <taxon>Rutelinae</taxon>
        <taxon>Popillia</taxon>
    </lineage>
</organism>
<dbReference type="Proteomes" id="UP001458880">
    <property type="component" value="Unassembled WGS sequence"/>
</dbReference>
<proteinExistence type="predicted"/>
<keyword evidence="2" id="KW-0732">Signal</keyword>
<evidence type="ECO:0000313" key="4">
    <source>
        <dbReference type="Proteomes" id="UP001458880"/>
    </source>
</evidence>
<feature type="chain" id="PRO_5043385218" evidence="2">
    <location>
        <begin position="20"/>
        <end position="250"/>
    </location>
</feature>
<dbReference type="Pfam" id="PF03392">
    <property type="entry name" value="OS-D"/>
    <property type="match status" value="1"/>
</dbReference>
<dbReference type="AlphaFoldDB" id="A0AAW1JRY4"/>
<dbReference type="InterPro" id="IPR005055">
    <property type="entry name" value="A10/PebIII"/>
</dbReference>
<feature type="region of interest" description="Disordered" evidence="1">
    <location>
        <begin position="163"/>
        <end position="206"/>
    </location>
</feature>
<protein>
    <submittedName>
        <fullName evidence="3">Insect pheromone-binding family, A10/OS-D</fullName>
    </submittedName>
</protein>
<evidence type="ECO:0000256" key="1">
    <source>
        <dbReference type="SAM" id="MobiDB-lite"/>
    </source>
</evidence>
<comment type="caution">
    <text evidence="3">The sequence shown here is derived from an EMBL/GenBank/DDBJ whole genome shotgun (WGS) entry which is preliminary data.</text>
</comment>
<dbReference type="PANTHER" id="PTHR11257:SF9">
    <property type="entry name" value="CHEMOSENSORY PROTEIN 13"/>
    <property type="match status" value="1"/>
</dbReference>
<gene>
    <name evidence="3" type="ORF">QE152_g27569</name>
</gene>
<dbReference type="Gene3D" id="1.10.2080.10">
    <property type="entry name" value="Insect odorant-binding protein A10/Ejaculatory bulb-specific protein 3"/>
    <property type="match status" value="1"/>
</dbReference>
<dbReference type="SUPFAM" id="SSF100910">
    <property type="entry name" value="Chemosensory protein Csp2"/>
    <property type="match status" value="1"/>
</dbReference>
<accession>A0AAW1JRY4</accession>
<dbReference type="EMBL" id="JASPKY010000340">
    <property type="protein sequence ID" value="KAK9707914.1"/>
    <property type="molecule type" value="Genomic_DNA"/>
</dbReference>
<evidence type="ECO:0000256" key="2">
    <source>
        <dbReference type="SAM" id="SignalP"/>
    </source>
</evidence>
<keyword evidence="4" id="KW-1185">Reference proteome</keyword>
<dbReference type="PANTHER" id="PTHR11257">
    <property type="entry name" value="CHEMOSENSORY PROTEIN-RELATED"/>
    <property type="match status" value="1"/>
</dbReference>
<feature type="signal peptide" evidence="2">
    <location>
        <begin position="1"/>
        <end position="19"/>
    </location>
</feature>
<sequence>MRLAILLIVSSSVILAAMGADPPGGFYTTRYDHLDIENILNQKRLVQYYAACLLEKGPCTPQGTEFKNILPEAIKTNCLRCTEKQRIVTTRTIKRLQKEYPDIWSQLEQRWDPTGVNVKRLLASVNRPRPVSEIPALAERFGDEDENNIGDVTRSPTVSFTVGGSISSTTPLGTSTTTTTTTSSTTRDSSPSTATTARTTTTTSRVMSNPVTARPFNSIGPNLMILNPKIILDKGFPDFSSLNFYFLHML</sequence>
<evidence type="ECO:0000313" key="3">
    <source>
        <dbReference type="EMBL" id="KAK9707914.1"/>
    </source>
</evidence>
<dbReference type="InterPro" id="IPR036682">
    <property type="entry name" value="OS_D_A10/PebIII_sf"/>
</dbReference>
<name>A0AAW1JRY4_POPJA</name>